<name>A0A5U2F9D0_SALER</name>
<protein>
    <submittedName>
        <fullName evidence="5">Helix-turn-helix transcriptional regulator</fullName>
    </submittedName>
</protein>
<dbReference type="Gene3D" id="1.10.260.40">
    <property type="entry name" value="lambda repressor-like DNA-binding domains"/>
    <property type="match status" value="1"/>
</dbReference>
<dbReference type="PROSITE" id="PS50943">
    <property type="entry name" value="HTH_CROC1"/>
    <property type="match status" value="1"/>
</dbReference>
<evidence type="ECO:0000256" key="2">
    <source>
        <dbReference type="ARBA" id="ARBA00023125"/>
    </source>
</evidence>
<dbReference type="InterPro" id="IPR001387">
    <property type="entry name" value="Cro/C1-type_HTH"/>
</dbReference>
<dbReference type="SMART" id="SM00530">
    <property type="entry name" value="HTH_XRE"/>
    <property type="match status" value="1"/>
</dbReference>
<dbReference type="InterPro" id="IPR010982">
    <property type="entry name" value="Lambda_DNA-bd_dom_sf"/>
</dbReference>
<organism evidence="5">
    <name type="scientific">Salmonella enterica</name>
    <name type="common">Salmonella choleraesuis</name>
    <dbReference type="NCBI Taxonomy" id="28901"/>
    <lineage>
        <taxon>Bacteria</taxon>
        <taxon>Pseudomonadati</taxon>
        <taxon>Pseudomonadota</taxon>
        <taxon>Gammaproteobacteria</taxon>
        <taxon>Enterobacterales</taxon>
        <taxon>Enterobacteriaceae</taxon>
        <taxon>Salmonella</taxon>
    </lineage>
</organism>
<evidence type="ECO:0000313" key="5">
    <source>
        <dbReference type="EMBL" id="EBP0013216.1"/>
    </source>
</evidence>
<keyword evidence="3" id="KW-0804">Transcription</keyword>
<evidence type="ECO:0000256" key="3">
    <source>
        <dbReference type="ARBA" id="ARBA00023163"/>
    </source>
</evidence>
<feature type="domain" description="HTH cro/C1-type" evidence="4">
    <location>
        <begin position="9"/>
        <end position="62"/>
    </location>
</feature>
<dbReference type="Pfam" id="PF01381">
    <property type="entry name" value="HTH_3"/>
    <property type="match status" value="1"/>
</dbReference>
<dbReference type="InterPro" id="IPR036286">
    <property type="entry name" value="LexA/Signal_pep-like_sf"/>
</dbReference>
<reference evidence="5" key="1">
    <citation type="submission" date="2018-07" db="EMBL/GenBank/DDBJ databases">
        <authorList>
            <consortium name="GenomeTrakr network: Whole genome sequencing for foodborne pathogen traceback"/>
        </authorList>
    </citation>
    <scope>NUCLEOTIDE SEQUENCE</scope>
    <source>
        <strain evidence="5">CFSAN018538</strain>
    </source>
</reference>
<dbReference type="InterPro" id="IPR015927">
    <property type="entry name" value="Peptidase_S24_S26A/B/C"/>
</dbReference>
<dbReference type="SUPFAM" id="SSF51306">
    <property type="entry name" value="LexA/Signal peptidase"/>
    <property type="match status" value="1"/>
</dbReference>
<comment type="caution">
    <text evidence="5">The sequence shown here is derived from an EMBL/GenBank/DDBJ whole genome shotgun (WGS) entry which is preliminary data.</text>
</comment>
<dbReference type="Pfam" id="PF00717">
    <property type="entry name" value="Peptidase_S24"/>
    <property type="match status" value="1"/>
</dbReference>
<dbReference type="InterPro" id="IPR039418">
    <property type="entry name" value="LexA-like"/>
</dbReference>
<dbReference type="CDD" id="cd06529">
    <property type="entry name" value="S24_LexA-like"/>
    <property type="match status" value="1"/>
</dbReference>
<evidence type="ECO:0000259" key="4">
    <source>
        <dbReference type="PROSITE" id="PS50943"/>
    </source>
</evidence>
<keyword evidence="1" id="KW-0805">Transcription regulation</keyword>
<dbReference type="GO" id="GO:0003677">
    <property type="term" value="F:DNA binding"/>
    <property type="evidence" value="ECO:0007669"/>
    <property type="project" value="UniProtKB-KW"/>
</dbReference>
<sequence length="241" mass="26745">MKTTLAERLKLARNEKGFSQKALGELVGVSQAAIQKIEAAKAKETTKLVELSQALGVRPEWLSRGEEPMRDDKIANHDPCSTIPPESECGTVDVWDSKTPLSDDEVEVPFLKDIEFACGNGRVMDEDYNGFKLRFSKATLRRIGANSTGDGVLCFPAKGNSMEPFIPDGATVAINTLDKRIVDGKVYAINQDGWKRLKILYRTGPNKLSIRSFNSEEHPPEEAVLGDVEIIGRMFWSAMLW</sequence>
<keyword evidence="2" id="KW-0238">DNA-binding</keyword>
<dbReference type="CDD" id="cd00093">
    <property type="entry name" value="HTH_XRE"/>
    <property type="match status" value="1"/>
</dbReference>
<dbReference type="SUPFAM" id="SSF47413">
    <property type="entry name" value="lambda repressor-like DNA-binding domains"/>
    <property type="match status" value="1"/>
</dbReference>
<dbReference type="PANTHER" id="PTHR40661">
    <property type="match status" value="1"/>
</dbReference>
<dbReference type="AlphaFoldDB" id="A0A5U2F9D0"/>
<dbReference type="Gene3D" id="2.10.109.10">
    <property type="entry name" value="Umud Fragment, subunit A"/>
    <property type="match status" value="1"/>
</dbReference>
<evidence type="ECO:0000256" key="1">
    <source>
        <dbReference type="ARBA" id="ARBA00023015"/>
    </source>
</evidence>
<dbReference type="PANTHER" id="PTHR40661:SF2">
    <property type="entry name" value="HTH-TYPE TRANSCRIPTIONAL REGULATOR PRTR"/>
    <property type="match status" value="1"/>
</dbReference>
<gene>
    <name evidence="5" type="ORF">HX37_21005</name>
</gene>
<proteinExistence type="predicted"/>
<dbReference type="EMBL" id="AAGKHU010000099">
    <property type="protein sequence ID" value="EBP0013216.1"/>
    <property type="molecule type" value="Genomic_DNA"/>
</dbReference>
<accession>A0A5U2F9D0</accession>